<organism evidence="7 8">
    <name type="scientific">Plectosphaerella cucumerina</name>
    <dbReference type="NCBI Taxonomy" id="40658"/>
    <lineage>
        <taxon>Eukaryota</taxon>
        <taxon>Fungi</taxon>
        <taxon>Dikarya</taxon>
        <taxon>Ascomycota</taxon>
        <taxon>Pezizomycotina</taxon>
        <taxon>Sordariomycetes</taxon>
        <taxon>Hypocreomycetidae</taxon>
        <taxon>Glomerellales</taxon>
        <taxon>Plectosphaerellaceae</taxon>
        <taxon>Plectosphaerella</taxon>
    </lineage>
</organism>
<dbReference type="GO" id="GO:0008610">
    <property type="term" value="P:lipid biosynthetic process"/>
    <property type="evidence" value="ECO:0007669"/>
    <property type="project" value="InterPro"/>
</dbReference>
<dbReference type="OrthoDB" id="408954at2759"/>
<dbReference type="GO" id="GO:0016020">
    <property type="term" value="C:membrane"/>
    <property type="evidence" value="ECO:0007669"/>
    <property type="project" value="UniProtKB-SubCell"/>
</dbReference>
<feature type="transmembrane region" description="Helical" evidence="5">
    <location>
        <begin position="20"/>
        <end position="40"/>
    </location>
</feature>
<dbReference type="PANTHER" id="PTHR11863">
    <property type="entry name" value="STEROL DESATURASE"/>
    <property type="match status" value="1"/>
</dbReference>
<protein>
    <submittedName>
        <fullName evidence="7">Sterol desaturase family</fullName>
    </submittedName>
</protein>
<keyword evidence="2 5" id="KW-0812">Transmembrane</keyword>
<accession>A0A8K0TRQ6</accession>
<sequence>MDLLLSLPIVSYFLAPSVTSWSTSLNLLFFYMTWTTLVLSHSPLRVEIVGTLALRVLLWLVPSLIFLLFDGLIPTIAESLKQGGASALPPTANGPVILRTFGLALFNLGLSTGVQAAISVLWTYGTGDTLFRASTTLPFPWQVIKHISLLLLTREILTYYLHGRLLHGTRSRPAALHKRHAHSRRAPPFSLLVFADHPLPFLLHRFVPAFLPAAILRPHLLTYFVFIGIVTLEETMAMSGYSTVPGIVMGGIARRTAIHYAAGGDGNFGPWGVLDWAHGTSVGKDVLEDVRDEAEKHAVKERSEKAAVSGFSAVREGIEGITSGKGKAKGRNTRRSS</sequence>
<keyword evidence="3 5" id="KW-1133">Transmembrane helix</keyword>
<evidence type="ECO:0000256" key="4">
    <source>
        <dbReference type="ARBA" id="ARBA00023136"/>
    </source>
</evidence>
<evidence type="ECO:0000256" key="2">
    <source>
        <dbReference type="ARBA" id="ARBA00022692"/>
    </source>
</evidence>
<evidence type="ECO:0000256" key="1">
    <source>
        <dbReference type="ARBA" id="ARBA00004370"/>
    </source>
</evidence>
<dbReference type="GO" id="GO:0005506">
    <property type="term" value="F:iron ion binding"/>
    <property type="evidence" value="ECO:0007669"/>
    <property type="project" value="InterPro"/>
</dbReference>
<feature type="domain" description="Fatty acid hydroxylase" evidence="6">
    <location>
        <begin position="149"/>
        <end position="280"/>
    </location>
</feature>
<comment type="caution">
    <text evidence="7">The sequence shown here is derived from an EMBL/GenBank/DDBJ whole genome shotgun (WGS) entry which is preliminary data.</text>
</comment>
<dbReference type="InterPro" id="IPR050307">
    <property type="entry name" value="Sterol_Desaturase_Related"/>
</dbReference>
<comment type="subcellular location">
    <subcellularLocation>
        <location evidence="1">Membrane</location>
    </subcellularLocation>
</comment>
<evidence type="ECO:0000259" key="6">
    <source>
        <dbReference type="Pfam" id="PF04116"/>
    </source>
</evidence>
<proteinExistence type="predicted"/>
<reference evidence="7" key="1">
    <citation type="journal article" date="2021" name="Nat. Commun.">
        <title>Genetic determinants of endophytism in the Arabidopsis root mycobiome.</title>
        <authorList>
            <person name="Mesny F."/>
            <person name="Miyauchi S."/>
            <person name="Thiergart T."/>
            <person name="Pickel B."/>
            <person name="Atanasova L."/>
            <person name="Karlsson M."/>
            <person name="Huettel B."/>
            <person name="Barry K.W."/>
            <person name="Haridas S."/>
            <person name="Chen C."/>
            <person name="Bauer D."/>
            <person name="Andreopoulos W."/>
            <person name="Pangilinan J."/>
            <person name="LaButti K."/>
            <person name="Riley R."/>
            <person name="Lipzen A."/>
            <person name="Clum A."/>
            <person name="Drula E."/>
            <person name="Henrissat B."/>
            <person name="Kohler A."/>
            <person name="Grigoriev I.V."/>
            <person name="Martin F.M."/>
            <person name="Hacquard S."/>
        </authorList>
    </citation>
    <scope>NUCLEOTIDE SEQUENCE</scope>
    <source>
        <strain evidence="7">MPI-CAGE-AT-0016</strain>
    </source>
</reference>
<dbReference type="AlphaFoldDB" id="A0A8K0TRQ6"/>
<dbReference type="GO" id="GO:0016491">
    <property type="term" value="F:oxidoreductase activity"/>
    <property type="evidence" value="ECO:0007669"/>
    <property type="project" value="InterPro"/>
</dbReference>
<keyword evidence="4 5" id="KW-0472">Membrane</keyword>
<evidence type="ECO:0000256" key="5">
    <source>
        <dbReference type="SAM" id="Phobius"/>
    </source>
</evidence>
<gene>
    <name evidence="7" type="ORF">B0T11DRAFT_276703</name>
</gene>
<feature type="transmembrane region" description="Helical" evidence="5">
    <location>
        <begin position="96"/>
        <end position="122"/>
    </location>
</feature>
<keyword evidence="8" id="KW-1185">Reference proteome</keyword>
<name>A0A8K0TRQ6_9PEZI</name>
<dbReference type="Pfam" id="PF04116">
    <property type="entry name" value="FA_hydroxylase"/>
    <property type="match status" value="1"/>
</dbReference>
<feature type="transmembrane region" description="Helical" evidence="5">
    <location>
        <begin position="52"/>
        <end position="76"/>
    </location>
</feature>
<dbReference type="EMBL" id="JAGPXD010000002">
    <property type="protein sequence ID" value="KAH7368259.1"/>
    <property type="molecule type" value="Genomic_DNA"/>
</dbReference>
<dbReference type="Proteomes" id="UP000813385">
    <property type="component" value="Unassembled WGS sequence"/>
</dbReference>
<dbReference type="InterPro" id="IPR006694">
    <property type="entry name" value="Fatty_acid_hydroxylase"/>
</dbReference>
<evidence type="ECO:0000313" key="7">
    <source>
        <dbReference type="EMBL" id="KAH7368259.1"/>
    </source>
</evidence>
<evidence type="ECO:0000256" key="3">
    <source>
        <dbReference type="ARBA" id="ARBA00022989"/>
    </source>
</evidence>
<evidence type="ECO:0000313" key="8">
    <source>
        <dbReference type="Proteomes" id="UP000813385"/>
    </source>
</evidence>